<keyword evidence="2" id="KW-1185">Reference proteome</keyword>
<dbReference type="Proteomes" id="UP001172102">
    <property type="component" value="Unassembled WGS sequence"/>
</dbReference>
<proteinExistence type="predicted"/>
<protein>
    <submittedName>
        <fullName evidence="1">Uncharacterized protein</fullName>
    </submittedName>
</protein>
<dbReference type="EMBL" id="JAUKUA010000007">
    <property type="protein sequence ID" value="KAK0705061.1"/>
    <property type="molecule type" value="Genomic_DNA"/>
</dbReference>
<evidence type="ECO:0000313" key="1">
    <source>
        <dbReference type="EMBL" id="KAK0705061.1"/>
    </source>
</evidence>
<reference evidence="1" key="1">
    <citation type="submission" date="2023-06" db="EMBL/GenBank/DDBJ databases">
        <title>Genome-scale phylogeny and comparative genomics of the fungal order Sordariales.</title>
        <authorList>
            <consortium name="Lawrence Berkeley National Laboratory"/>
            <person name="Hensen N."/>
            <person name="Bonometti L."/>
            <person name="Westerberg I."/>
            <person name="Brannstrom I.O."/>
            <person name="Guillou S."/>
            <person name="Cros-Aarteil S."/>
            <person name="Calhoun S."/>
            <person name="Haridas S."/>
            <person name="Kuo A."/>
            <person name="Mondo S."/>
            <person name="Pangilinan J."/>
            <person name="Riley R."/>
            <person name="Labutti K."/>
            <person name="Andreopoulos B."/>
            <person name="Lipzen A."/>
            <person name="Chen C."/>
            <person name="Yanf M."/>
            <person name="Daum C."/>
            <person name="Ng V."/>
            <person name="Clum A."/>
            <person name="Steindorff A."/>
            <person name="Ohm R."/>
            <person name="Martin F."/>
            <person name="Silar P."/>
            <person name="Natvig D."/>
            <person name="Lalanne C."/>
            <person name="Gautier V."/>
            <person name="Ament-Velasquez S.L."/>
            <person name="Kruys A."/>
            <person name="Hutchinson M.I."/>
            <person name="Powell A.J."/>
            <person name="Barry K."/>
            <person name="Miller A.N."/>
            <person name="Grigoriev I.V."/>
            <person name="Debuchy R."/>
            <person name="Gladieux P."/>
            <person name="Thoren M.H."/>
            <person name="Johannesson H."/>
        </authorList>
    </citation>
    <scope>NUCLEOTIDE SEQUENCE</scope>
    <source>
        <strain evidence="1">SMH4607-1</strain>
    </source>
</reference>
<dbReference type="AlphaFoldDB" id="A0AA39ZWQ0"/>
<organism evidence="1 2">
    <name type="scientific">Lasiosphaeris hirsuta</name>
    <dbReference type="NCBI Taxonomy" id="260670"/>
    <lineage>
        <taxon>Eukaryota</taxon>
        <taxon>Fungi</taxon>
        <taxon>Dikarya</taxon>
        <taxon>Ascomycota</taxon>
        <taxon>Pezizomycotina</taxon>
        <taxon>Sordariomycetes</taxon>
        <taxon>Sordariomycetidae</taxon>
        <taxon>Sordariales</taxon>
        <taxon>Lasiosphaeriaceae</taxon>
        <taxon>Lasiosphaeris</taxon>
    </lineage>
</organism>
<name>A0AA39ZWQ0_9PEZI</name>
<accession>A0AA39ZWQ0</accession>
<comment type="caution">
    <text evidence="1">The sequence shown here is derived from an EMBL/GenBank/DDBJ whole genome shotgun (WGS) entry which is preliminary data.</text>
</comment>
<evidence type="ECO:0000313" key="2">
    <source>
        <dbReference type="Proteomes" id="UP001172102"/>
    </source>
</evidence>
<gene>
    <name evidence="1" type="ORF">B0H67DRAFT_369572</name>
</gene>
<sequence length="199" mass="23076">MTPTANQRRCALDTGLSDSEAYKESNTHREDAKRRAVDDLGAKDQFVYRLRRWNFERMVVDATCRLQTTKKSNARVFMTWHNIIGLWPGRAVRNSLAWKPDSSRRGHWGKSPACDVRAPVRQLSPLVGFRWIVMTQRSELARHCDRVYISPPACLHARTRNMGATDGRDRFTTSGIGHRRDRLCAAVTQRRRPRCQWLK</sequence>